<feature type="domain" description="Lysine-specific metallo-endopeptidase" evidence="8">
    <location>
        <begin position="2"/>
        <end position="127"/>
    </location>
</feature>
<organism evidence="9 10">
    <name type="scientific">Pycnoporus cinnabarinus</name>
    <name type="common">Cinnabar-red polypore</name>
    <name type="synonym">Trametes cinnabarina</name>
    <dbReference type="NCBI Taxonomy" id="5643"/>
    <lineage>
        <taxon>Eukaryota</taxon>
        <taxon>Fungi</taxon>
        <taxon>Dikarya</taxon>
        <taxon>Basidiomycota</taxon>
        <taxon>Agaricomycotina</taxon>
        <taxon>Agaricomycetes</taxon>
        <taxon>Polyporales</taxon>
        <taxon>Polyporaceae</taxon>
        <taxon>Trametes</taxon>
    </lineage>
</organism>
<dbReference type="HOGENOM" id="CLU_103873_1_1_1"/>
<dbReference type="GO" id="GO:0006508">
    <property type="term" value="P:proteolysis"/>
    <property type="evidence" value="ECO:0007669"/>
    <property type="project" value="UniProtKB-KW"/>
</dbReference>
<dbReference type="SMART" id="SM01351">
    <property type="entry name" value="Aspzincin_M35"/>
    <property type="match status" value="1"/>
</dbReference>
<sequence>MATSSRYTTWFGSYTSSHHNTVLSHYTKMNGNNYSSFTYDCTCTDPSTYAYVYPDNFGHIYLCSAFWQAPTTGTDSKGGTLVHESSHFTCNGGTQDYAYGQSDAKNLTKKDPAEAIMNADNHEYFAENHPSQS</sequence>
<evidence type="ECO:0000256" key="5">
    <source>
        <dbReference type="ARBA" id="ARBA00022801"/>
    </source>
</evidence>
<dbReference type="InterPro" id="IPR024079">
    <property type="entry name" value="MetalloPept_cat_dom_sf"/>
</dbReference>
<keyword evidence="10" id="KW-1185">Reference proteome</keyword>
<name>A0A060SLT4_PYCCI</name>
<evidence type="ECO:0000256" key="7">
    <source>
        <dbReference type="ARBA" id="ARBA00023049"/>
    </source>
</evidence>
<evidence type="ECO:0000256" key="3">
    <source>
        <dbReference type="ARBA" id="ARBA00022670"/>
    </source>
</evidence>
<reference evidence="9" key="1">
    <citation type="submission" date="2014-01" db="EMBL/GenBank/DDBJ databases">
        <title>The genome of the white-rot fungus Pycnoporus cinnabarinus: a basidiomycete model with a versatile arsenal for lignocellulosic biomass breakdown.</title>
        <authorList>
            <person name="Levasseur A."/>
            <person name="Lomascolo A."/>
            <person name="Ruiz-Duenas F.J."/>
            <person name="Uzan E."/>
            <person name="Piumi F."/>
            <person name="Kues U."/>
            <person name="Ram A.F.J."/>
            <person name="Murat C."/>
            <person name="Haon M."/>
            <person name="Benoit I."/>
            <person name="Arfi Y."/>
            <person name="Chevret D."/>
            <person name="Drula E."/>
            <person name="Kwon M.J."/>
            <person name="Gouret P."/>
            <person name="Lesage-Meessen L."/>
            <person name="Lombard V."/>
            <person name="Mariette J."/>
            <person name="Noirot C."/>
            <person name="Park J."/>
            <person name="Patyshakuliyeva A."/>
            <person name="Wieneger R.A.B."/>
            <person name="Wosten H.A.B."/>
            <person name="Martin F."/>
            <person name="Coutinho P.M."/>
            <person name="de Vries R."/>
            <person name="Martinez A.T."/>
            <person name="Klopp C."/>
            <person name="Pontarotti P."/>
            <person name="Henrissat B."/>
            <person name="Record E."/>
        </authorList>
    </citation>
    <scope>NUCLEOTIDE SEQUENCE [LARGE SCALE GENOMIC DNA]</scope>
    <source>
        <strain evidence="9">BRFM137</strain>
    </source>
</reference>
<evidence type="ECO:0000256" key="6">
    <source>
        <dbReference type="ARBA" id="ARBA00022833"/>
    </source>
</evidence>
<evidence type="ECO:0000256" key="1">
    <source>
        <dbReference type="ARBA" id="ARBA00001947"/>
    </source>
</evidence>
<accession>A0A060SLT4</accession>
<protein>
    <recommendedName>
        <fullName evidence="8">Lysine-specific metallo-endopeptidase domain-containing protein</fullName>
    </recommendedName>
</protein>
<dbReference type="Pfam" id="PF14521">
    <property type="entry name" value="Aspzincin_M35"/>
    <property type="match status" value="1"/>
</dbReference>
<proteinExistence type="inferred from homology"/>
<gene>
    <name evidence="9" type="ORF">BN946_scf185007.g244</name>
</gene>
<keyword evidence="7" id="KW-0482">Metalloprotease</keyword>
<comment type="caution">
    <text evidence="9">The sequence shown here is derived from an EMBL/GenBank/DDBJ whole genome shotgun (WGS) entry which is preliminary data.</text>
</comment>
<keyword evidence="3" id="KW-0645">Protease</keyword>
<evidence type="ECO:0000256" key="2">
    <source>
        <dbReference type="ARBA" id="ARBA00010279"/>
    </source>
</evidence>
<dbReference type="AlphaFoldDB" id="A0A060SLT4"/>
<dbReference type="OMA" id="WDTIIHE"/>
<keyword evidence="5" id="KW-0378">Hydrolase</keyword>
<keyword evidence="4" id="KW-0479">Metal-binding</keyword>
<dbReference type="InterPro" id="IPR029463">
    <property type="entry name" value="Lys_MEP"/>
</dbReference>
<keyword evidence="6" id="KW-0862">Zinc</keyword>
<dbReference type="Gene3D" id="3.40.390.10">
    <property type="entry name" value="Collagenase (Catalytic Domain)"/>
    <property type="match status" value="1"/>
</dbReference>
<evidence type="ECO:0000313" key="9">
    <source>
        <dbReference type="EMBL" id="CDO73189.1"/>
    </source>
</evidence>
<evidence type="ECO:0000259" key="8">
    <source>
        <dbReference type="SMART" id="SM01351"/>
    </source>
</evidence>
<dbReference type="GO" id="GO:0004222">
    <property type="term" value="F:metalloendopeptidase activity"/>
    <property type="evidence" value="ECO:0007669"/>
    <property type="project" value="InterPro"/>
</dbReference>
<evidence type="ECO:0000256" key="4">
    <source>
        <dbReference type="ARBA" id="ARBA00022723"/>
    </source>
</evidence>
<dbReference type="Proteomes" id="UP000029665">
    <property type="component" value="Unassembled WGS sequence"/>
</dbReference>
<dbReference type="EMBL" id="CCBP010000119">
    <property type="protein sequence ID" value="CDO73189.1"/>
    <property type="molecule type" value="Genomic_DNA"/>
</dbReference>
<comment type="cofactor">
    <cofactor evidence="1">
        <name>Zn(2+)</name>
        <dbReference type="ChEBI" id="CHEBI:29105"/>
    </cofactor>
</comment>
<dbReference type="PANTHER" id="PTHR37016">
    <property type="match status" value="1"/>
</dbReference>
<dbReference type="OrthoDB" id="2756988at2759"/>
<dbReference type="InterPro" id="IPR050414">
    <property type="entry name" value="Fungal_M35_metalloproteases"/>
</dbReference>
<dbReference type="GO" id="GO:0046872">
    <property type="term" value="F:metal ion binding"/>
    <property type="evidence" value="ECO:0007669"/>
    <property type="project" value="UniProtKB-KW"/>
</dbReference>
<evidence type="ECO:0000313" key="10">
    <source>
        <dbReference type="Proteomes" id="UP000029665"/>
    </source>
</evidence>
<comment type="similarity">
    <text evidence="2">Belongs to the peptidase M35 family.</text>
</comment>
<dbReference type="PANTHER" id="PTHR37016:SF3">
    <property type="entry name" value="NEUTRAL PROTEASE 2-RELATED"/>
    <property type="match status" value="1"/>
</dbReference>
<dbReference type="STRING" id="5643.A0A060SLT4"/>
<dbReference type="SUPFAM" id="SSF55486">
    <property type="entry name" value="Metalloproteases ('zincins'), catalytic domain"/>
    <property type="match status" value="1"/>
</dbReference>